<organism evidence="2 3">
    <name type="scientific">Triparma laevis f. longispina</name>
    <dbReference type="NCBI Taxonomy" id="1714387"/>
    <lineage>
        <taxon>Eukaryota</taxon>
        <taxon>Sar</taxon>
        <taxon>Stramenopiles</taxon>
        <taxon>Ochrophyta</taxon>
        <taxon>Bolidophyceae</taxon>
        <taxon>Parmales</taxon>
        <taxon>Triparmaceae</taxon>
        <taxon>Triparma</taxon>
    </lineage>
</organism>
<evidence type="ECO:0000313" key="2">
    <source>
        <dbReference type="EMBL" id="GMH61680.1"/>
    </source>
</evidence>
<dbReference type="EMBL" id="BRXW01000510">
    <property type="protein sequence ID" value="GMH61680.1"/>
    <property type="molecule type" value="Genomic_DNA"/>
</dbReference>
<dbReference type="AlphaFoldDB" id="A0A9W7A283"/>
<dbReference type="OrthoDB" id="10255963at2759"/>
<dbReference type="PANTHER" id="PTHR30615">
    <property type="entry name" value="UNCHARACTERIZED PROTEIN YJBQ-RELATED"/>
    <property type="match status" value="1"/>
</dbReference>
<sequence length="242" mass="26804">MSANPFNFHHLPHRYPSRFKTNRQHADCNPTRLSAATITSHSSIYSLFDTLTITTTSDIPNSDCSEPDGTISNHDLTEDIIALVDASPISSGTITLTTPHTTTALYVNEYEEGLDADVRSFLTSLAPIDSRHPIPSRRASNTNYQHNNIDSRPSQKPEWSSETNKCLNNGWNINDPEVLKRWRLQEPINANAHLISMLLGTGVVLQVENGELVLGAWQSIIMLDADGPRTRYVNVQIIGAGD</sequence>
<evidence type="ECO:0000313" key="3">
    <source>
        <dbReference type="Proteomes" id="UP001165122"/>
    </source>
</evidence>
<evidence type="ECO:0000256" key="1">
    <source>
        <dbReference type="SAM" id="MobiDB-lite"/>
    </source>
</evidence>
<dbReference type="Pfam" id="PF01894">
    <property type="entry name" value="YjbQ"/>
    <property type="match status" value="1"/>
</dbReference>
<dbReference type="InterPro" id="IPR035917">
    <property type="entry name" value="YjbQ-like_sf"/>
</dbReference>
<reference evidence="3" key="1">
    <citation type="journal article" date="2023" name="Commun. Biol.">
        <title>Genome analysis of Parmales, the sister group of diatoms, reveals the evolutionary specialization of diatoms from phago-mixotrophs to photoautotrophs.</title>
        <authorList>
            <person name="Ban H."/>
            <person name="Sato S."/>
            <person name="Yoshikawa S."/>
            <person name="Yamada K."/>
            <person name="Nakamura Y."/>
            <person name="Ichinomiya M."/>
            <person name="Sato N."/>
            <person name="Blanc-Mathieu R."/>
            <person name="Endo H."/>
            <person name="Kuwata A."/>
            <person name="Ogata H."/>
        </authorList>
    </citation>
    <scope>NUCLEOTIDE SEQUENCE [LARGE SCALE GENOMIC DNA]</scope>
    <source>
        <strain evidence="3">NIES 3700</strain>
    </source>
</reference>
<feature type="region of interest" description="Disordered" evidence="1">
    <location>
        <begin position="132"/>
        <end position="163"/>
    </location>
</feature>
<accession>A0A9W7A283</accession>
<protein>
    <submittedName>
        <fullName evidence="2">Uncharacterized protein</fullName>
    </submittedName>
</protein>
<dbReference type="InterPro" id="IPR001602">
    <property type="entry name" value="UPF0047_YjbQ-like"/>
</dbReference>
<comment type="caution">
    <text evidence="2">The sequence shown here is derived from an EMBL/GenBank/DDBJ whole genome shotgun (WGS) entry which is preliminary data.</text>
</comment>
<dbReference type="Gene3D" id="2.60.120.460">
    <property type="entry name" value="YjbQ-like"/>
    <property type="match status" value="1"/>
</dbReference>
<dbReference type="Proteomes" id="UP001165122">
    <property type="component" value="Unassembled WGS sequence"/>
</dbReference>
<keyword evidence="3" id="KW-1185">Reference proteome</keyword>
<proteinExistence type="predicted"/>
<gene>
    <name evidence="2" type="ORF">TrLO_g9932</name>
</gene>
<dbReference type="SUPFAM" id="SSF111038">
    <property type="entry name" value="YjbQ-like"/>
    <property type="match status" value="1"/>
</dbReference>
<feature type="compositionally biased region" description="Polar residues" evidence="1">
    <location>
        <begin position="138"/>
        <end position="163"/>
    </location>
</feature>
<name>A0A9W7A283_9STRA</name>
<dbReference type="PANTHER" id="PTHR30615:SF16">
    <property type="entry name" value="SECONDARY THIAMINE-PHOSPHATE SYNTHASE ENZYME"/>
    <property type="match status" value="1"/>
</dbReference>